<feature type="transmembrane region" description="Helical" evidence="11">
    <location>
        <begin position="230"/>
        <end position="253"/>
    </location>
</feature>
<dbReference type="Pfam" id="PF00230">
    <property type="entry name" value="MIP"/>
    <property type="match status" value="1"/>
</dbReference>
<dbReference type="InterPro" id="IPR023271">
    <property type="entry name" value="Aquaporin-like"/>
</dbReference>
<feature type="transmembrane region" description="Helical" evidence="11">
    <location>
        <begin position="496"/>
        <end position="515"/>
    </location>
</feature>
<dbReference type="AlphaFoldDB" id="V5FLY7"/>
<feature type="transmembrane region" description="Helical" evidence="11">
    <location>
        <begin position="810"/>
        <end position="831"/>
    </location>
</feature>
<feature type="transmembrane region" description="Helical" evidence="11">
    <location>
        <begin position="715"/>
        <end position="732"/>
    </location>
</feature>
<evidence type="ECO:0000256" key="3">
    <source>
        <dbReference type="ARBA" id="ARBA00022448"/>
    </source>
</evidence>
<dbReference type="OrthoDB" id="3900342at2759"/>
<feature type="transmembrane region" description="Helical" evidence="11">
    <location>
        <begin position="100"/>
        <end position="118"/>
    </location>
</feature>
<feature type="region of interest" description="Disordered" evidence="10">
    <location>
        <begin position="845"/>
        <end position="870"/>
    </location>
</feature>
<feature type="transmembrane region" description="Helical" evidence="11">
    <location>
        <begin position="738"/>
        <end position="761"/>
    </location>
</feature>
<reference evidence="13" key="1">
    <citation type="journal article" date="2014" name="Genome Announc.">
        <title>Draft genome sequence of the formaldehyde-resistant fungus Byssochlamys spectabilis No. 5 (anamorph Paecilomyces variotii No. 5) (NBRC109023).</title>
        <authorList>
            <person name="Oka T."/>
            <person name="Ekino K."/>
            <person name="Fukuda K."/>
            <person name="Nomura Y."/>
        </authorList>
    </citation>
    <scope>NUCLEOTIDE SEQUENCE [LARGE SCALE GENOMIC DNA]</scope>
    <source>
        <strain evidence="13">No. 5 / NBRC 109023</strain>
    </source>
</reference>
<gene>
    <name evidence="12" type="ORF">PVAR5_1469</name>
</gene>
<feature type="transmembrane region" description="Helical" evidence="11">
    <location>
        <begin position="373"/>
        <end position="393"/>
    </location>
</feature>
<dbReference type="FunCoup" id="V5FLY7">
    <property type="interactions" value="180"/>
</dbReference>
<evidence type="ECO:0000256" key="11">
    <source>
        <dbReference type="SAM" id="Phobius"/>
    </source>
</evidence>
<feature type="transmembrane region" description="Helical" evidence="11">
    <location>
        <begin position="609"/>
        <end position="631"/>
    </location>
</feature>
<comment type="subcellular location">
    <subcellularLocation>
        <location evidence="1">Membrane</location>
        <topology evidence="1">Multi-pass membrane protein</topology>
    </subcellularLocation>
</comment>
<feature type="transmembrane region" description="Helical" evidence="11">
    <location>
        <begin position="527"/>
        <end position="547"/>
    </location>
</feature>
<name>V5FLY7_BYSSN</name>
<dbReference type="GO" id="GO:0015267">
    <property type="term" value="F:channel activity"/>
    <property type="evidence" value="ECO:0007669"/>
    <property type="project" value="InterPro"/>
</dbReference>
<dbReference type="Gene3D" id="1.20.1740.10">
    <property type="entry name" value="Amino acid/polyamine transporter I"/>
    <property type="match status" value="1"/>
</dbReference>
<feature type="transmembrane region" description="Helical" evidence="11">
    <location>
        <begin position="35"/>
        <end position="54"/>
    </location>
</feature>
<proteinExistence type="inferred from homology"/>
<feature type="transmembrane region" description="Helical" evidence="11">
    <location>
        <begin position="158"/>
        <end position="181"/>
    </location>
</feature>
<dbReference type="SUPFAM" id="SSF81338">
    <property type="entry name" value="Aquaporin-like"/>
    <property type="match status" value="1"/>
</dbReference>
<dbReference type="Pfam" id="PF13520">
    <property type="entry name" value="AA_permease_2"/>
    <property type="match status" value="1"/>
</dbReference>
<evidence type="ECO:0000256" key="1">
    <source>
        <dbReference type="ARBA" id="ARBA00004141"/>
    </source>
</evidence>
<keyword evidence="7 11" id="KW-0472">Membrane</keyword>
<keyword evidence="5" id="KW-0677">Repeat</keyword>
<dbReference type="InterPro" id="IPR002293">
    <property type="entry name" value="AA/rel_permease1"/>
</dbReference>
<accession>V5FLY7</accession>
<comment type="catalytic activity">
    <reaction evidence="9">
        <text>H2O(in) = H2O(out)</text>
        <dbReference type="Rhea" id="RHEA:29667"/>
        <dbReference type="ChEBI" id="CHEBI:15377"/>
    </reaction>
</comment>
<dbReference type="InterPro" id="IPR000425">
    <property type="entry name" value="MIP"/>
</dbReference>
<keyword evidence="6 11" id="KW-1133">Transmembrane helix</keyword>
<evidence type="ECO:0000256" key="8">
    <source>
        <dbReference type="ARBA" id="ARBA00023180"/>
    </source>
</evidence>
<dbReference type="FunFam" id="1.20.1080.10:FF:000024">
    <property type="entry name" value="MIP aquaporin (Eurofung)"/>
    <property type="match status" value="1"/>
</dbReference>
<feature type="transmembrane region" description="Helical" evidence="11">
    <location>
        <begin position="75"/>
        <end position="94"/>
    </location>
</feature>
<evidence type="ECO:0000256" key="7">
    <source>
        <dbReference type="ARBA" id="ARBA00023136"/>
    </source>
</evidence>
<dbReference type="Gene3D" id="1.20.1080.10">
    <property type="entry name" value="Glycerol uptake facilitator protein"/>
    <property type="match status" value="1"/>
</dbReference>
<evidence type="ECO:0000256" key="10">
    <source>
        <dbReference type="SAM" id="MobiDB-lite"/>
    </source>
</evidence>
<keyword evidence="4 11" id="KW-0812">Transmembrane</keyword>
<dbReference type="eggNOG" id="KOG1289">
    <property type="taxonomic scope" value="Eukaryota"/>
</dbReference>
<feature type="transmembrane region" description="Helical" evidence="11">
    <location>
        <begin position="459"/>
        <end position="484"/>
    </location>
</feature>
<feature type="transmembrane region" description="Helical" evidence="11">
    <location>
        <begin position="781"/>
        <end position="798"/>
    </location>
</feature>
<dbReference type="EMBL" id="BAUL01000040">
    <property type="protein sequence ID" value="GAD92873.1"/>
    <property type="molecule type" value="Genomic_DNA"/>
</dbReference>
<evidence type="ECO:0000256" key="6">
    <source>
        <dbReference type="ARBA" id="ARBA00022989"/>
    </source>
</evidence>
<organism evidence="12 13">
    <name type="scientific">Byssochlamys spectabilis (strain No. 5 / NBRC 109023)</name>
    <name type="common">Paecilomyces variotii</name>
    <dbReference type="NCBI Taxonomy" id="1356009"/>
    <lineage>
        <taxon>Eukaryota</taxon>
        <taxon>Fungi</taxon>
        <taxon>Dikarya</taxon>
        <taxon>Ascomycota</taxon>
        <taxon>Pezizomycotina</taxon>
        <taxon>Eurotiomycetes</taxon>
        <taxon>Eurotiomycetidae</taxon>
        <taxon>Eurotiales</taxon>
        <taxon>Thermoascaceae</taxon>
        <taxon>Paecilomyces</taxon>
    </lineage>
</organism>
<feature type="compositionally biased region" description="Polar residues" evidence="10">
    <location>
        <begin position="860"/>
        <end position="870"/>
    </location>
</feature>
<evidence type="ECO:0000313" key="13">
    <source>
        <dbReference type="Proteomes" id="UP000018001"/>
    </source>
</evidence>
<evidence type="ECO:0000256" key="4">
    <source>
        <dbReference type="ARBA" id="ARBA00022692"/>
    </source>
</evidence>
<comment type="similarity">
    <text evidence="2">Belongs to the MIP/aquaporin (TC 1.A.8) family.</text>
</comment>
<dbReference type="PANTHER" id="PTHR45649:SF21">
    <property type="entry name" value="TRANSPORTER, PUTATIVE (EUROFUNG)-RELATED"/>
    <property type="match status" value="1"/>
</dbReference>
<evidence type="ECO:0000256" key="9">
    <source>
        <dbReference type="ARBA" id="ARBA00034651"/>
    </source>
</evidence>
<dbReference type="PANTHER" id="PTHR45649">
    <property type="entry name" value="AMINO-ACID PERMEASE BAT1"/>
    <property type="match status" value="1"/>
</dbReference>
<evidence type="ECO:0000313" key="12">
    <source>
        <dbReference type="EMBL" id="GAD92873.1"/>
    </source>
</evidence>
<keyword evidence="13" id="KW-1185">Reference proteome</keyword>
<feature type="transmembrane region" description="Helical" evidence="11">
    <location>
        <begin position="567"/>
        <end position="588"/>
    </location>
</feature>
<dbReference type="GO" id="GO:0016020">
    <property type="term" value="C:membrane"/>
    <property type="evidence" value="ECO:0007669"/>
    <property type="project" value="UniProtKB-SubCell"/>
</dbReference>
<feature type="compositionally biased region" description="Acidic residues" evidence="10">
    <location>
        <begin position="847"/>
        <end position="859"/>
    </location>
</feature>
<dbReference type="Proteomes" id="UP000018001">
    <property type="component" value="Unassembled WGS sequence"/>
</dbReference>
<comment type="caution">
    <text evidence="12">The sequence shown here is derived from an EMBL/GenBank/DDBJ whole genome shotgun (WGS) entry which is preliminary data.</text>
</comment>
<evidence type="ECO:0000256" key="2">
    <source>
        <dbReference type="ARBA" id="ARBA00006175"/>
    </source>
</evidence>
<feature type="transmembrane region" description="Helical" evidence="11">
    <location>
        <begin position="188"/>
        <end position="210"/>
    </location>
</feature>
<keyword evidence="8" id="KW-0325">Glycoprotein</keyword>
<feature type="transmembrane region" description="Helical" evidence="11">
    <location>
        <begin position="405"/>
        <end position="438"/>
    </location>
</feature>
<dbReference type="eggNOG" id="KOG0223">
    <property type="taxonomic scope" value="Eukaryota"/>
</dbReference>
<dbReference type="PRINTS" id="PR00783">
    <property type="entry name" value="MINTRINSICP"/>
</dbReference>
<keyword evidence="3" id="KW-0813">Transport</keyword>
<feature type="transmembrane region" description="Helical" evidence="11">
    <location>
        <begin position="125"/>
        <end position="146"/>
    </location>
</feature>
<evidence type="ECO:0000256" key="5">
    <source>
        <dbReference type="ARBA" id="ARBA00022737"/>
    </source>
</evidence>
<dbReference type="InParanoid" id="V5FLY7"/>
<feature type="transmembrane region" description="Helical" evidence="11">
    <location>
        <begin position="660"/>
        <end position="681"/>
    </location>
</feature>
<dbReference type="HOGENOM" id="CLU_013222_0_0_1"/>
<sequence length="870" mass="94437">MSFLWKNRSGSTMSLSPQKSQLPMLNLPDSLRNNLIAVVGEFVGTFLFLFFAFAGTQISNTPKPPPGANPNTSNLLYASLSFGFSLVINVWAFYRVTGGLFNPSVTLALFLVGGLPAVRSVFVFISQLVGGIAAAGGVSALFPGALNVGTRLGGGTSISQGLFIEMFLTAQLVFVVIMLAAVKHKSTFLAPVGIGLAFFVTELIGIYYTGGSLNPARSLGPDVINRQFPGYHWIYWVGPLLGSLLASGFFVLLQRLRYETCNPGQDYNELEAKLQSEAMNRENSGHEVLFLSAIFANPDTSQPAITMDAKLSDKPERRPSAATVVQEGTIVSDPGDAELLGMASSQQWRLEYLLTWVAAMGYKQELRRHYSTVQIFAIAFSIMGLLPSIASTLSFSIPAGPVGMVWGWFIASFFIFIVGLAMADLASAMPTAGGLYWWTHYFAADKYKKPLSFLVGYSNTLGLIGGICSIDYGFALMLLSLISIARDGEWSASRPVVYGTYVACVFCHGFLATFFGRIMPKVQSACIYANVGLVLATVIALPIGKAHNNGPVNSGSYVFGHTENLTTWPAGWAFMLAWLSPIWTIGAFDSCVHMSEEATHAARAVPLGVLWSIGSCWVLGFLCLCIIATVINKDLTAVLNSSFGQPMAQIYYDALGKKGALGFMSILTIVQFFMGLSLVIAASRQSWAFSRDGALPFSSFFRHVSKRIRFQPVRMIWGVVMAAIIIGLLCLIDEAASSALFSLAVAGNDLAWGTPIFCRLVWGQDKFHPGAFYTGWMSKPIAITAIVYLFFVIILSMFPTTGPNPDAEDMNYTVVINCGIWLGALLYYALYARKWFTGPKMTVGTESESDQDISNEQSEENTTPETVAVK</sequence>
<protein>
    <submittedName>
        <fullName evidence="12">GABA permease</fullName>
    </submittedName>
</protein>